<reference evidence="2" key="1">
    <citation type="journal article" date="2019" name="Int. J. Syst. Evol. Microbiol.">
        <title>The Global Catalogue of Microorganisms (GCM) 10K type strain sequencing project: providing services to taxonomists for standard genome sequencing and annotation.</title>
        <authorList>
            <consortium name="The Broad Institute Genomics Platform"/>
            <consortium name="The Broad Institute Genome Sequencing Center for Infectious Disease"/>
            <person name="Wu L."/>
            <person name="Ma J."/>
        </authorList>
    </citation>
    <scope>NUCLEOTIDE SEQUENCE [LARGE SCALE GENOMIC DNA]</scope>
    <source>
        <strain evidence="2">JCM 14370</strain>
    </source>
</reference>
<protein>
    <submittedName>
        <fullName evidence="1">Uncharacterized protein</fullName>
    </submittedName>
</protein>
<accession>A0ABQ2DJ33</accession>
<organism evidence="1 2">
    <name type="scientific">Deinococcus roseus</name>
    <dbReference type="NCBI Taxonomy" id="392414"/>
    <lineage>
        <taxon>Bacteria</taxon>
        <taxon>Thermotogati</taxon>
        <taxon>Deinococcota</taxon>
        <taxon>Deinococci</taxon>
        <taxon>Deinococcales</taxon>
        <taxon>Deinococcaceae</taxon>
        <taxon>Deinococcus</taxon>
    </lineage>
</organism>
<evidence type="ECO:0000313" key="2">
    <source>
        <dbReference type="Proteomes" id="UP000632222"/>
    </source>
</evidence>
<gene>
    <name evidence="1" type="ORF">GCM10008938_51910</name>
</gene>
<keyword evidence="2" id="KW-1185">Reference proteome</keyword>
<proteinExistence type="predicted"/>
<comment type="caution">
    <text evidence="1">The sequence shown here is derived from an EMBL/GenBank/DDBJ whole genome shotgun (WGS) entry which is preliminary data.</text>
</comment>
<name>A0ABQ2DJ33_9DEIO</name>
<sequence>MSEGEGFSSLHGHTLHRTSLVAKSPLGCFSVDLVAHLDGQGNGMRSVSPSTYRLWGVPVDPPPLRVEVGQASP</sequence>
<dbReference type="Proteomes" id="UP000632222">
    <property type="component" value="Unassembled WGS sequence"/>
</dbReference>
<dbReference type="EMBL" id="BMOD01000051">
    <property type="protein sequence ID" value="GGJ59379.1"/>
    <property type="molecule type" value="Genomic_DNA"/>
</dbReference>
<evidence type="ECO:0000313" key="1">
    <source>
        <dbReference type="EMBL" id="GGJ59379.1"/>
    </source>
</evidence>